<keyword evidence="7" id="KW-0653">Protein transport</keyword>
<evidence type="ECO:0000313" key="17">
    <source>
        <dbReference type="Proteomes" id="UP000501989"/>
    </source>
</evidence>
<feature type="region of interest" description="Disordered" evidence="11">
    <location>
        <begin position="40"/>
        <end position="91"/>
    </location>
</feature>
<evidence type="ECO:0000256" key="1">
    <source>
        <dbReference type="ARBA" id="ARBA00004442"/>
    </source>
</evidence>
<evidence type="ECO:0000256" key="7">
    <source>
        <dbReference type="ARBA" id="ARBA00022927"/>
    </source>
</evidence>
<keyword evidence="6 12" id="KW-0732">Signal</keyword>
<dbReference type="Pfam" id="PF00263">
    <property type="entry name" value="Secretin"/>
    <property type="match status" value="1"/>
</dbReference>
<dbReference type="InterPro" id="IPR005644">
    <property type="entry name" value="NolW-like"/>
</dbReference>
<organism evidence="16 17">
    <name type="scientific">Pseudomonas graminis</name>
    <dbReference type="NCBI Taxonomy" id="158627"/>
    <lineage>
        <taxon>Bacteria</taxon>
        <taxon>Pseudomonadati</taxon>
        <taxon>Pseudomonadota</taxon>
        <taxon>Gammaproteobacteria</taxon>
        <taxon>Pseudomonadales</taxon>
        <taxon>Pseudomonadaceae</taxon>
        <taxon>Pseudomonas</taxon>
    </lineage>
</organism>
<evidence type="ECO:0000259" key="13">
    <source>
        <dbReference type="Pfam" id="PF00263"/>
    </source>
</evidence>
<dbReference type="NCBIfam" id="TIGR02517">
    <property type="entry name" value="type_II_gspD"/>
    <property type="match status" value="1"/>
</dbReference>
<feature type="compositionally biased region" description="Acidic residues" evidence="11">
    <location>
        <begin position="444"/>
        <end position="454"/>
    </location>
</feature>
<dbReference type="Gene3D" id="3.30.1370.120">
    <property type="match status" value="3"/>
</dbReference>
<keyword evidence="4" id="KW-1134">Transmembrane beta strand</keyword>
<feature type="domain" description="Type II/III secretion system secretin-like" evidence="13">
    <location>
        <begin position="592"/>
        <end position="754"/>
    </location>
</feature>
<reference evidence="17" key="1">
    <citation type="submission" date="2019-12" db="EMBL/GenBank/DDBJ databases">
        <title>Endophytic bacteria associated with Panax ginseng seedlings.</title>
        <authorList>
            <person name="Park J.M."/>
            <person name="Shin R."/>
            <person name="Jo S.H."/>
        </authorList>
    </citation>
    <scope>NUCLEOTIDE SEQUENCE [LARGE SCALE GENOMIC DNA]</scope>
    <source>
        <strain evidence="17">PgKB30</strain>
    </source>
</reference>
<name>A0A6M8MSU8_9PSED</name>
<feature type="chain" id="PRO_5027051170" evidence="12">
    <location>
        <begin position="30"/>
        <end position="784"/>
    </location>
</feature>
<feature type="compositionally biased region" description="Gly residues" evidence="11">
    <location>
        <begin position="404"/>
        <end position="415"/>
    </location>
</feature>
<feature type="compositionally biased region" description="Low complexity" evidence="11">
    <location>
        <begin position="416"/>
        <end position="428"/>
    </location>
</feature>
<evidence type="ECO:0000256" key="6">
    <source>
        <dbReference type="ARBA" id="ARBA00022729"/>
    </source>
</evidence>
<protein>
    <submittedName>
        <fullName evidence="16">Type II secretion system protein D</fullName>
    </submittedName>
</protein>
<gene>
    <name evidence="16" type="ORF">FX982_03985</name>
</gene>
<dbReference type="GO" id="GO:0015628">
    <property type="term" value="P:protein secretion by the type II secretion system"/>
    <property type="evidence" value="ECO:0007669"/>
    <property type="project" value="InterPro"/>
</dbReference>
<dbReference type="PRINTS" id="PR01032">
    <property type="entry name" value="PHAGEIV"/>
</dbReference>
<evidence type="ECO:0000256" key="4">
    <source>
        <dbReference type="ARBA" id="ARBA00022452"/>
    </source>
</evidence>
<dbReference type="Pfam" id="PF03958">
    <property type="entry name" value="Secretin_N"/>
    <property type="match status" value="3"/>
</dbReference>
<feature type="compositionally biased region" description="Polar residues" evidence="11">
    <location>
        <begin position="478"/>
        <end position="492"/>
    </location>
</feature>
<comment type="subcellular location">
    <subcellularLocation>
        <location evidence="1 10">Cell outer membrane</location>
    </subcellularLocation>
</comment>
<dbReference type="Pfam" id="PF21305">
    <property type="entry name" value="type_II_gspD_N0"/>
    <property type="match status" value="1"/>
</dbReference>
<dbReference type="PANTHER" id="PTHR30332">
    <property type="entry name" value="PROBABLE GENERAL SECRETION PATHWAY PROTEIN D"/>
    <property type="match status" value="1"/>
</dbReference>
<dbReference type="InterPro" id="IPR001775">
    <property type="entry name" value="GspD/PilQ"/>
</dbReference>
<dbReference type="GO" id="GO:0015627">
    <property type="term" value="C:type II protein secretion system complex"/>
    <property type="evidence" value="ECO:0007669"/>
    <property type="project" value="InterPro"/>
</dbReference>
<dbReference type="AlphaFoldDB" id="A0A6M8MSU8"/>
<keyword evidence="9" id="KW-0998">Cell outer membrane</keyword>
<evidence type="ECO:0000256" key="12">
    <source>
        <dbReference type="SAM" id="SignalP"/>
    </source>
</evidence>
<dbReference type="RefSeq" id="WP_172612200.1">
    <property type="nucleotide sequence ID" value="NZ_CP053746.1"/>
</dbReference>
<feature type="domain" description="GspD-like N0" evidence="15">
    <location>
        <begin position="121"/>
        <end position="186"/>
    </location>
</feature>
<dbReference type="PRINTS" id="PR00811">
    <property type="entry name" value="BCTERIALGSPD"/>
</dbReference>
<evidence type="ECO:0000256" key="3">
    <source>
        <dbReference type="ARBA" id="ARBA00022448"/>
    </source>
</evidence>
<keyword evidence="3 10" id="KW-0813">Transport</keyword>
<keyword evidence="5" id="KW-0812">Transmembrane</keyword>
<dbReference type="InterPro" id="IPR049371">
    <property type="entry name" value="GspD-like_N0"/>
</dbReference>
<evidence type="ECO:0000256" key="9">
    <source>
        <dbReference type="ARBA" id="ARBA00023237"/>
    </source>
</evidence>
<feature type="signal peptide" evidence="12">
    <location>
        <begin position="1"/>
        <end position="29"/>
    </location>
</feature>
<dbReference type="Gene3D" id="3.55.50.30">
    <property type="match status" value="1"/>
</dbReference>
<sequence>MNLPRNPSLRRASSTKPVATLGSPLLCLAAAVALSGCTTAPTTLEPDNGMLREALDGTGTQRRPVDPRSEQMPVQAQASPADSSAATTGTRQIIRGTQRFVKTPAPATATPRAAEGDIVFNFANQPIEAVVNSILGDMLHESYTIAQGVKGEVSFSTSRPVNPQQALSILETLLSWTDNAMIRQGNRYVILPASQAIAGKLVPEMAVAQPSAGLSARLFPLRYISATEMQKLLKPFARENAFLLVDPARNVLSLAGTTEELANYQQTIDTFDVDWLKGMSVGVFGLQRASVSELMPELQKLFGPDSGMPLAGMVRFLPIERTNSVVAFSSQPEYLNEVGTWIRTIDEGGGNEPQLYVYDVRNMKATDLAKYLKQIYGTGAVKEESAAKVAPGLRTRSMSSLTGGTSGGTSGGLGSSSGLSGSAGLNSSGQGGMSQSGLQSTAASDDEPEQDADASSDSGADDSSSSATAASGNGQKGLDSTTRISAQKSSNQLLVRTRPAQWKEIEAAIKRLDNAPLQVQIETRILEVKLTGELDQGVQWYLGRLAGNSTSTTVANTAGSQGALGGGGAGLGATDSLFYSFVSTNLQVAIHALETNGRTQVLSAPSLVVMNNENAQIQVGDNIPISQTTVNTGVSNTTLSSVEYLQTGVILNVVPRINPGGLVYMDIQQQVSDADGTVTVNGNPRISTRSVSTQVAAQSGQTVLLGGLIKQDNSDSVSAVPYLGRVPGLGWLFGNRSRSKDRTELLVLITPRVINSSSQARQVTDDYRQQMQLLNGAGAPQALR</sequence>
<evidence type="ECO:0000256" key="10">
    <source>
        <dbReference type="RuleBase" id="RU004004"/>
    </source>
</evidence>
<comment type="similarity">
    <text evidence="2">Belongs to the bacterial secretin family. GSP D subfamily.</text>
</comment>
<dbReference type="InterPro" id="IPR038591">
    <property type="entry name" value="NolW-like_sf"/>
</dbReference>
<feature type="compositionally biased region" description="Low complexity" evidence="11">
    <location>
        <begin position="455"/>
        <end position="471"/>
    </location>
</feature>
<feature type="domain" description="NolW-like" evidence="14">
    <location>
        <begin position="357"/>
        <end position="518"/>
    </location>
</feature>
<dbReference type="EMBL" id="CP053746">
    <property type="protein sequence ID" value="QKF52993.1"/>
    <property type="molecule type" value="Genomic_DNA"/>
</dbReference>
<feature type="compositionally biased region" description="Low complexity" evidence="11">
    <location>
        <begin position="76"/>
        <end position="90"/>
    </location>
</feature>
<keyword evidence="17" id="KW-1185">Reference proteome</keyword>
<feature type="region of interest" description="Disordered" evidence="11">
    <location>
        <begin position="384"/>
        <end position="492"/>
    </location>
</feature>
<keyword evidence="8" id="KW-0472">Membrane</keyword>
<dbReference type="InterPro" id="IPR004846">
    <property type="entry name" value="T2SS/T3SS_dom"/>
</dbReference>
<dbReference type="KEGG" id="pgg:FX982_03985"/>
<proteinExistence type="inferred from homology"/>
<evidence type="ECO:0000259" key="15">
    <source>
        <dbReference type="Pfam" id="PF21305"/>
    </source>
</evidence>
<evidence type="ECO:0000256" key="11">
    <source>
        <dbReference type="SAM" id="MobiDB-lite"/>
    </source>
</evidence>
<dbReference type="InterPro" id="IPR050810">
    <property type="entry name" value="Bact_Secretion_Sys_Channel"/>
</dbReference>
<feature type="domain" description="NolW-like" evidence="14">
    <location>
        <begin position="217"/>
        <end position="275"/>
    </location>
</feature>
<evidence type="ECO:0000256" key="2">
    <source>
        <dbReference type="ARBA" id="ARBA00006980"/>
    </source>
</evidence>
<dbReference type="InterPro" id="IPR013356">
    <property type="entry name" value="T2SS_GspD"/>
</dbReference>
<accession>A0A6M8MSU8</accession>
<evidence type="ECO:0000256" key="5">
    <source>
        <dbReference type="ARBA" id="ARBA00022692"/>
    </source>
</evidence>
<dbReference type="GO" id="GO:0009279">
    <property type="term" value="C:cell outer membrane"/>
    <property type="evidence" value="ECO:0007669"/>
    <property type="project" value="UniProtKB-SubCell"/>
</dbReference>
<feature type="domain" description="NolW-like" evidence="14">
    <location>
        <begin position="282"/>
        <end position="347"/>
    </location>
</feature>
<dbReference type="PANTHER" id="PTHR30332:SF25">
    <property type="entry name" value="SECRETIN XPSD"/>
    <property type="match status" value="1"/>
</dbReference>
<evidence type="ECO:0000313" key="16">
    <source>
        <dbReference type="EMBL" id="QKF52993.1"/>
    </source>
</evidence>
<evidence type="ECO:0000259" key="14">
    <source>
        <dbReference type="Pfam" id="PF03958"/>
    </source>
</evidence>
<dbReference type="Proteomes" id="UP000501989">
    <property type="component" value="Chromosome"/>
</dbReference>
<evidence type="ECO:0000256" key="8">
    <source>
        <dbReference type="ARBA" id="ARBA00023136"/>
    </source>
</evidence>